<dbReference type="InterPro" id="IPR006569">
    <property type="entry name" value="CID_dom"/>
</dbReference>
<accession>A0A1D1W2I7</accession>
<feature type="region of interest" description="Disordered" evidence="1">
    <location>
        <begin position="700"/>
        <end position="723"/>
    </location>
</feature>
<dbReference type="AlphaFoldDB" id="A0A1D1W2I7"/>
<feature type="compositionally biased region" description="Acidic residues" evidence="1">
    <location>
        <begin position="583"/>
        <end position="594"/>
    </location>
</feature>
<evidence type="ECO:0000313" key="4">
    <source>
        <dbReference type="Proteomes" id="UP000186922"/>
    </source>
</evidence>
<dbReference type="SMART" id="SM00582">
    <property type="entry name" value="RPR"/>
    <property type="match status" value="1"/>
</dbReference>
<dbReference type="PROSITE" id="PS51391">
    <property type="entry name" value="CID"/>
    <property type="match status" value="1"/>
</dbReference>
<feature type="compositionally biased region" description="Polar residues" evidence="1">
    <location>
        <begin position="628"/>
        <end position="641"/>
    </location>
</feature>
<feature type="region of interest" description="Disordered" evidence="1">
    <location>
        <begin position="296"/>
        <end position="320"/>
    </location>
</feature>
<proteinExistence type="predicted"/>
<name>A0A1D1W2I7_RAMVA</name>
<feature type="compositionally biased region" description="Polar residues" evidence="1">
    <location>
        <begin position="302"/>
        <end position="315"/>
    </location>
</feature>
<dbReference type="InterPro" id="IPR008942">
    <property type="entry name" value="ENTH_VHS"/>
</dbReference>
<evidence type="ECO:0000313" key="3">
    <source>
        <dbReference type="EMBL" id="GAV07621.1"/>
    </source>
</evidence>
<dbReference type="SUPFAM" id="SSF48464">
    <property type="entry name" value="ENTH/VHS domain"/>
    <property type="match status" value="1"/>
</dbReference>
<dbReference type="Proteomes" id="UP000186922">
    <property type="component" value="Unassembled WGS sequence"/>
</dbReference>
<evidence type="ECO:0000259" key="2">
    <source>
        <dbReference type="PROSITE" id="PS51391"/>
    </source>
</evidence>
<organism evidence="3 4">
    <name type="scientific">Ramazzottius varieornatus</name>
    <name type="common">Water bear</name>
    <name type="synonym">Tardigrade</name>
    <dbReference type="NCBI Taxonomy" id="947166"/>
    <lineage>
        <taxon>Eukaryota</taxon>
        <taxon>Metazoa</taxon>
        <taxon>Ecdysozoa</taxon>
        <taxon>Tardigrada</taxon>
        <taxon>Eutardigrada</taxon>
        <taxon>Parachela</taxon>
        <taxon>Hypsibioidea</taxon>
        <taxon>Ramazzottiidae</taxon>
        <taxon>Ramazzottius</taxon>
    </lineage>
</organism>
<dbReference type="PANTHER" id="PTHR12460">
    <property type="entry name" value="CYCLIN-DEPENDENT KINASE INHIBITOR-RELATED PROTEIN"/>
    <property type="match status" value="1"/>
</dbReference>
<comment type="caution">
    <text evidence="3">The sequence shown here is derived from an EMBL/GenBank/DDBJ whole genome shotgun (WGS) entry which is preliminary data.</text>
</comment>
<sequence>MATETSALLPEPDPEHLPFDDDVCRDKLRKVGRSAESIKSTSVWVFHHRHHLQRFVKIWISEFRKASPKHRLSMYYVAHETLALCKRKRYEKGFTTFQSVLREATVYSRDKECKNGVRKVLNIFADASFFPEEFIKNLRDDLEKGKSMSNYNKVVLNDFDLEVLKNIHEQVGEFRTKTLEKLETQMEGKNEELEYGDQIIAKVKEHAKGKDILDTFDKAFGTMEELEEAREQDLKYDYDLLNQLELLRIHYSTTAKEAGKVILAYGNYETVLKNGVHLLEKSQSLLSIPMPALPTAPRQPAKSWNGTDQANTSIDTIDMDMGSDDEKELELPRMMEESFPPPRKSPSPSKFSAMLSSLPTTDIAQSPISKLAPVNYQEQPVQSQILSPPVLQAPQTRFGPPPGGMLPHQQPPLLRGLLPQPPLLPQPSLLRQPQMYQNFPPKYDPFGPVQGAPGPFYRQPPPHQQFPPMHPGHQQAPYMMQDVRFYRPPQRPPFQHKPRSHLAEVPYAQASFQPEGTRHTTLLPNPGPAPVHEMNGHEEYPDYSQSEPNGPSVKMEQDTSLVRPVSKESSPLQKAASKIPVSFDEDNFENESETEQPIRPHVGRDTVDTHAAFLPTNHTPGFTWRPDLQNSPPRKPLPQQSFITPYRDSEIAGNKRRFEEQPGDATGANTVPVARVNFQNHTTPATEDIPLHERLRRLAEGNAANKNIVTLTSSSARDRHERR</sequence>
<dbReference type="GO" id="GO:0000993">
    <property type="term" value="F:RNA polymerase II complex binding"/>
    <property type="evidence" value="ECO:0007669"/>
    <property type="project" value="TreeGrafter"/>
</dbReference>
<keyword evidence="4" id="KW-1185">Reference proteome</keyword>
<feature type="region of interest" description="Disordered" evidence="1">
    <location>
        <begin position="615"/>
        <end position="641"/>
    </location>
</feature>
<feature type="region of interest" description="Disordered" evidence="1">
    <location>
        <begin position="517"/>
        <end position="601"/>
    </location>
</feature>
<feature type="compositionally biased region" description="Polar residues" evidence="1">
    <location>
        <begin position="704"/>
        <end position="715"/>
    </location>
</feature>
<dbReference type="EMBL" id="BDGG01000015">
    <property type="protein sequence ID" value="GAV07621.1"/>
    <property type="molecule type" value="Genomic_DNA"/>
</dbReference>
<gene>
    <name evidence="3" type="primary">RvY_17437-1</name>
    <name evidence="3" type="synonym">RvY_17437.1</name>
    <name evidence="3" type="ORF">RvY_17437</name>
</gene>
<dbReference type="OrthoDB" id="10069473at2759"/>
<dbReference type="Pfam" id="PF04818">
    <property type="entry name" value="CID"/>
    <property type="match status" value="1"/>
</dbReference>
<evidence type="ECO:0000256" key="1">
    <source>
        <dbReference type="SAM" id="MobiDB-lite"/>
    </source>
</evidence>
<dbReference type="GO" id="GO:0031124">
    <property type="term" value="P:mRNA 3'-end processing"/>
    <property type="evidence" value="ECO:0007669"/>
    <property type="project" value="TreeGrafter"/>
</dbReference>
<protein>
    <recommendedName>
        <fullName evidence="2">CID domain-containing protein</fullName>
    </recommendedName>
</protein>
<reference evidence="3 4" key="1">
    <citation type="journal article" date="2016" name="Nat. Commun.">
        <title>Extremotolerant tardigrade genome and improved radiotolerance of human cultured cells by tardigrade-unique protein.</title>
        <authorList>
            <person name="Hashimoto T."/>
            <person name="Horikawa D.D."/>
            <person name="Saito Y."/>
            <person name="Kuwahara H."/>
            <person name="Kozuka-Hata H."/>
            <person name="Shin-I T."/>
            <person name="Minakuchi Y."/>
            <person name="Ohishi K."/>
            <person name="Motoyama A."/>
            <person name="Aizu T."/>
            <person name="Enomoto A."/>
            <person name="Kondo K."/>
            <person name="Tanaka S."/>
            <person name="Hara Y."/>
            <person name="Koshikawa S."/>
            <person name="Sagara H."/>
            <person name="Miura T."/>
            <person name="Yokobori S."/>
            <person name="Miyagawa K."/>
            <person name="Suzuki Y."/>
            <person name="Kubo T."/>
            <person name="Oyama M."/>
            <person name="Kohara Y."/>
            <person name="Fujiyama A."/>
            <person name="Arakawa K."/>
            <person name="Katayama T."/>
            <person name="Toyoda A."/>
            <person name="Kunieda T."/>
        </authorList>
    </citation>
    <scope>NUCLEOTIDE SEQUENCE [LARGE SCALE GENOMIC DNA]</scope>
    <source>
        <strain evidence="3 4">YOKOZUNA-1</strain>
    </source>
</reference>
<dbReference type="PANTHER" id="PTHR12460:SF0">
    <property type="entry name" value="CID DOMAIN-CONTAINING PROTEIN-RELATED"/>
    <property type="match status" value="1"/>
</dbReference>
<dbReference type="Gene3D" id="1.25.40.90">
    <property type="match status" value="1"/>
</dbReference>
<dbReference type="STRING" id="947166.A0A1D1W2I7"/>
<feature type="domain" description="CID" evidence="2">
    <location>
        <begin position="16"/>
        <end position="146"/>
    </location>
</feature>